<gene>
    <name evidence="4" type="primary">tenI</name>
    <name evidence="4" type="ORF">ERL59_10100</name>
</gene>
<evidence type="ECO:0000313" key="5">
    <source>
        <dbReference type="Proteomes" id="UP000448943"/>
    </source>
</evidence>
<dbReference type="OrthoDB" id="9815348at2"/>
<dbReference type="AlphaFoldDB" id="A0A6N9Q3F1"/>
<dbReference type="EMBL" id="SIJB01000023">
    <property type="protein sequence ID" value="NBI29311.1"/>
    <property type="molecule type" value="Genomic_DNA"/>
</dbReference>
<comment type="caution">
    <text evidence="4">The sequence shown here is derived from an EMBL/GenBank/DDBJ whole genome shotgun (WGS) entry which is preliminary data.</text>
</comment>
<dbReference type="PANTHER" id="PTHR20857">
    <property type="entry name" value="THIAMINE-PHOSPHATE PYROPHOSPHORYLASE"/>
    <property type="match status" value="1"/>
</dbReference>
<dbReference type="InterPro" id="IPR022998">
    <property type="entry name" value="ThiamineP_synth_TenI"/>
</dbReference>
<protein>
    <submittedName>
        <fullName evidence="4">Thiazole tautomerase TenI</fullName>
    </submittedName>
</protein>
<proteinExistence type="predicted"/>
<sequence length="200" mass="21873">MSGRELHVISNGKSSLQHFADIAGQIHPYVTAFHIREKQMSAKELMVGVSFLKEKGIPLSKIVINDRVDVAAISRVSGVHLASHSLDAELIKQTFPYLRVGCSVHSLKEALSMEQKQVDYVFYGHIYETASKPGLPGRGLNELATITQKLQIPIIAIGGIKISNMNEVLTAGASGIAVMSGLLEAENPLEEVIRYRQLLK</sequence>
<accession>A0A6N9Q3F1</accession>
<dbReference type="Pfam" id="PF02581">
    <property type="entry name" value="TMP-TENI"/>
    <property type="match status" value="1"/>
</dbReference>
<dbReference type="InterPro" id="IPR013785">
    <property type="entry name" value="Aldolase_TIM"/>
</dbReference>
<dbReference type="Gene3D" id="3.20.20.70">
    <property type="entry name" value="Aldolase class I"/>
    <property type="match status" value="1"/>
</dbReference>
<dbReference type="PANTHER" id="PTHR20857:SF22">
    <property type="entry name" value="THIAZOLE TAUTOMERASE"/>
    <property type="match status" value="1"/>
</dbReference>
<dbReference type="Proteomes" id="UP000448943">
    <property type="component" value="Unassembled WGS sequence"/>
</dbReference>
<dbReference type="NCBIfam" id="NF005819">
    <property type="entry name" value="PRK07695.1"/>
    <property type="match status" value="1"/>
</dbReference>
<dbReference type="CDD" id="cd00564">
    <property type="entry name" value="TMP_TenI"/>
    <property type="match status" value="1"/>
</dbReference>
<keyword evidence="5" id="KW-1185">Reference proteome</keyword>
<evidence type="ECO:0000259" key="3">
    <source>
        <dbReference type="Pfam" id="PF02581"/>
    </source>
</evidence>
<dbReference type="GO" id="GO:0005737">
    <property type="term" value="C:cytoplasm"/>
    <property type="evidence" value="ECO:0007669"/>
    <property type="project" value="TreeGrafter"/>
</dbReference>
<comment type="pathway">
    <text evidence="1">Cofactor biosynthesis; thiamine diphosphate biosynthesis.</text>
</comment>
<dbReference type="GO" id="GO:0009228">
    <property type="term" value="P:thiamine biosynthetic process"/>
    <property type="evidence" value="ECO:0007669"/>
    <property type="project" value="UniProtKB-KW"/>
</dbReference>
<dbReference type="InterPro" id="IPR036206">
    <property type="entry name" value="ThiamineP_synth_sf"/>
</dbReference>
<dbReference type="RefSeq" id="WP_160646106.1">
    <property type="nucleotide sequence ID" value="NZ_SIJB01000023.1"/>
</dbReference>
<dbReference type="SUPFAM" id="SSF51391">
    <property type="entry name" value="Thiamin phosphate synthase"/>
    <property type="match status" value="1"/>
</dbReference>
<organism evidence="4 5">
    <name type="scientific">Chengkuizengella marina</name>
    <dbReference type="NCBI Taxonomy" id="2507566"/>
    <lineage>
        <taxon>Bacteria</taxon>
        <taxon>Bacillati</taxon>
        <taxon>Bacillota</taxon>
        <taxon>Bacilli</taxon>
        <taxon>Bacillales</taxon>
        <taxon>Paenibacillaceae</taxon>
        <taxon>Chengkuizengella</taxon>
    </lineage>
</organism>
<name>A0A6N9Q3F1_9BACL</name>
<feature type="domain" description="Thiamine phosphate synthase/TenI" evidence="3">
    <location>
        <begin position="18"/>
        <end position="182"/>
    </location>
</feature>
<evidence type="ECO:0000256" key="1">
    <source>
        <dbReference type="ARBA" id="ARBA00004948"/>
    </source>
</evidence>
<evidence type="ECO:0000313" key="4">
    <source>
        <dbReference type="EMBL" id="NBI29311.1"/>
    </source>
</evidence>
<keyword evidence="2" id="KW-0784">Thiamine biosynthesis</keyword>
<evidence type="ECO:0000256" key="2">
    <source>
        <dbReference type="ARBA" id="ARBA00022977"/>
    </source>
</evidence>
<dbReference type="GO" id="GO:0004789">
    <property type="term" value="F:thiamine-phosphate diphosphorylase activity"/>
    <property type="evidence" value="ECO:0007669"/>
    <property type="project" value="TreeGrafter"/>
</dbReference>
<reference evidence="4 5" key="1">
    <citation type="submission" date="2019-01" db="EMBL/GenBank/DDBJ databases">
        <title>Chengkuizengella sp. nov., isolated from deep-sea sediment of East Pacific Ocean.</title>
        <authorList>
            <person name="Yang J."/>
            <person name="Lai Q."/>
            <person name="Shao Z."/>
        </authorList>
    </citation>
    <scope>NUCLEOTIDE SEQUENCE [LARGE SCALE GENOMIC DNA]</scope>
    <source>
        <strain evidence="4 5">YPA3-1-1</strain>
    </source>
</reference>